<protein>
    <recommendedName>
        <fullName evidence="11">Fluoride-specific ion channel FluC</fullName>
    </recommendedName>
</protein>
<name>T2GG52_MEGG1</name>
<reference evidence="12 13" key="1">
    <citation type="journal article" date="2013" name="J. Bacteriol.">
        <title>Roles of HynAB and Ech, the only two hydrogenases found in the model sulfate reducer Desulfovibrio gigas.</title>
        <authorList>
            <person name="Morais-Silva F.O."/>
            <person name="Santos C.I."/>
            <person name="Rodrigues R."/>
            <person name="Pereira I.A."/>
            <person name="Rodrigues-Pousada C."/>
        </authorList>
    </citation>
    <scope>NUCLEOTIDE SEQUENCE [LARGE SCALE GENOMIC DNA]</scope>
    <source>
        <strain evidence="13">ATCC 19364 / DSM 1382 / NCIMB 9332 / VKM B-1759</strain>
    </source>
</reference>
<feature type="transmembrane region" description="Helical" evidence="11">
    <location>
        <begin position="33"/>
        <end position="55"/>
    </location>
</feature>
<keyword evidence="13" id="KW-1185">Reference proteome</keyword>
<feature type="binding site" evidence="11">
    <location>
        <position position="75"/>
    </location>
    <ligand>
        <name>Na(+)</name>
        <dbReference type="ChEBI" id="CHEBI:29101"/>
        <note>structural</note>
    </ligand>
</feature>
<evidence type="ECO:0000313" key="12">
    <source>
        <dbReference type="EMBL" id="AGW15151.1"/>
    </source>
</evidence>
<comment type="function">
    <text evidence="11">Fluoride-specific ion channel. Important for reducing fluoride concentration in the cell, thus reducing its toxicity.</text>
</comment>
<dbReference type="EMBL" id="CP006585">
    <property type="protein sequence ID" value="AGW15151.1"/>
    <property type="molecule type" value="Genomic_DNA"/>
</dbReference>
<keyword evidence="11" id="KW-0479">Metal-binding</keyword>
<keyword evidence="8 11" id="KW-0407">Ion channel</keyword>
<dbReference type="Proteomes" id="UP000016587">
    <property type="component" value="Chromosome"/>
</dbReference>
<feature type="transmembrane region" description="Helical" evidence="11">
    <location>
        <begin position="67"/>
        <end position="85"/>
    </location>
</feature>
<keyword evidence="3" id="KW-0997">Cell inner membrane</keyword>
<dbReference type="HAMAP" id="MF_00454">
    <property type="entry name" value="FluC"/>
    <property type="match status" value="1"/>
</dbReference>
<evidence type="ECO:0000256" key="6">
    <source>
        <dbReference type="ARBA" id="ARBA00023065"/>
    </source>
</evidence>
<evidence type="ECO:0000256" key="11">
    <source>
        <dbReference type="HAMAP-Rule" id="MF_00454"/>
    </source>
</evidence>
<keyword evidence="11" id="KW-0915">Sodium</keyword>
<evidence type="ECO:0000256" key="10">
    <source>
        <dbReference type="ARBA" id="ARBA00035585"/>
    </source>
</evidence>
<evidence type="ECO:0000256" key="2">
    <source>
        <dbReference type="ARBA" id="ARBA00022475"/>
    </source>
</evidence>
<comment type="similarity">
    <text evidence="9 11">Belongs to the fluoride channel Fluc/FEX (TC 1.A.43) family.</text>
</comment>
<keyword evidence="7 11" id="KW-0472">Membrane</keyword>
<proteinExistence type="inferred from homology"/>
<gene>
    <name evidence="11" type="primary">fluC</name>
    <name evidence="11" type="synonym">crcB</name>
    <name evidence="12" type="ORF">DGI_3472</name>
</gene>
<dbReference type="GO" id="GO:0140114">
    <property type="term" value="P:cellular detoxification of fluoride"/>
    <property type="evidence" value="ECO:0007669"/>
    <property type="project" value="UniProtKB-UniRule"/>
</dbReference>
<dbReference type="GO" id="GO:0046872">
    <property type="term" value="F:metal ion binding"/>
    <property type="evidence" value="ECO:0007669"/>
    <property type="project" value="UniProtKB-KW"/>
</dbReference>
<evidence type="ECO:0000256" key="8">
    <source>
        <dbReference type="ARBA" id="ARBA00023303"/>
    </source>
</evidence>
<dbReference type="RefSeq" id="WP_021762274.1">
    <property type="nucleotide sequence ID" value="NC_022444.1"/>
</dbReference>
<comment type="subcellular location">
    <subcellularLocation>
        <location evidence="1 11">Cell membrane</location>
        <topology evidence="1 11">Multi-pass membrane protein</topology>
    </subcellularLocation>
</comment>
<feature type="binding site" evidence="11">
    <location>
        <position position="78"/>
    </location>
    <ligand>
        <name>Na(+)</name>
        <dbReference type="ChEBI" id="CHEBI:29101"/>
        <note>structural</note>
    </ligand>
</feature>
<accession>T2GG52</accession>
<comment type="activity regulation">
    <text evidence="11">Na(+) is not transported, but it plays an essential structural role and its presence is essential for fluoride channel function.</text>
</comment>
<dbReference type="PANTHER" id="PTHR28259:SF1">
    <property type="entry name" value="FLUORIDE EXPORT PROTEIN 1-RELATED"/>
    <property type="match status" value="1"/>
</dbReference>
<dbReference type="AlphaFoldDB" id="T2GG52"/>
<keyword evidence="5 11" id="KW-1133">Transmembrane helix</keyword>
<organism evidence="12 13">
    <name type="scientific">Megalodesulfovibrio gigas (strain ATCC 19364 / DSM 1382 / NCIMB 9332 / VKM B-1759)</name>
    <name type="common">Desulfovibrio gigas</name>
    <dbReference type="NCBI Taxonomy" id="1121448"/>
    <lineage>
        <taxon>Bacteria</taxon>
        <taxon>Pseudomonadati</taxon>
        <taxon>Thermodesulfobacteriota</taxon>
        <taxon>Desulfovibrionia</taxon>
        <taxon>Desulfovibrionales</taxon>
        <taxon>Desulfovibrionaceae</taxon>
        <taxon>Megalodesulfovibrio</taxon>
    </lineage>
</organism>
<dbReference type="PANTHER" id="PTHR28259">
    <property type="entry name" value="FLUORIDE EXPORT PROTEIN 1-RELATED"/>
    <property type="match status" value="1"/>
</dbReference>
<comment type="catalytic activity">
    <reaction evidence="10">
        <text>fluoride(in) = fluoride(out)</text>
        <dbReference type="Rhea" id="RHEA:76159"/>
        <dbReference type="ChEBI" id="CHEBI:17051"/>
    </reaction>
    <physiologicalReaction direction="left-to-right" evidence="10">
        <dbReference type="Rhea" id="RHEA:76160"/>
    </physiologicalReaction>
</comment>
<dbReference type="OrthoDB" id="9806299at2"/>
<evidence type="ECO:0000256" key="7">
    <source>
        <dbReference type="ARBA" id="ARBA00023136"/>
    </source>
</evidence>
<evidence type="ECO:0000313" key="13">
    <source>
        <dbReference type="Proteomes" id="UP000016587"/>
    </source>
</evidence>
<evidence type="ECO:0000256" key="1">
    <source>
        <dbReference type="ARBA" id="ARBA00004651"/>
    </source>
</evidence>
<feature type="transmembrane region" description="Helical" evidence="11">
    <location>
        <begin position="97"/>
        <end position="121"/>
    </location>
</feature>
<evidence type="ECO:0000256" key="3">
    <source>
        <dbReference type="ARBA" id="ARBA00022519"/>
    </source>
</evidence>
<keyword evidence="4 11" id="KW-0812">Transmembrane</keyword>
<keyword evidence="11" id="KW-0813">Transport</keyword>
<dbReference type="InterPro" id="IPR003691">
    <property type="entry name" value="FluC"/>
</dbReference>
<keyword evidence="6 11" id="KW-0406">Ion transport</keyword>
<reference evidence="13" key="2">
    <citation type="submission" date="2013-07" db="EMBL/GenBank/DDBJ databases">
        <authorList>
            <person name="Morais-Silva F.O."/>
            <person name="Rezende A.M."/>
            <person name="Pimentel C."/>
            <person name="Resende D.M."/>
            <person name="Santos C.I."/>
            <person name="Clemente C."/>
            <person name="de Oliveira L.M."/>
            <person name="da Silva S.M."/>
            <person name="Costa D.A."/>
            <person name="Varela-Raposo A."/>
            <person name="Horacio E.C.A."/>
            <person name="Matos M."/>
            <person name="Flores O."/>
            <person name="Ruiz J.C."/>
            <person name="Rodrigues-Pousada C."/>
        </authorList>
    </citation>
    <scope>NUCLEOTIDE SEQUENCE [LARGE SCALE GENOMIC DNA]</scope>
    <source>
        <strain evidence="13">ATCC 19364 / DSM 1382 / NCIMB 9332 / VKM B-1759</strain>
    </source>
</reference>
<dbReference type="PATRIC" id="fig|1121448.10.peg.3423"/>
<evidence type="ECO:0000256" key="9">
    <source>
        <dbReference type="ARBA" id="ARBA00035120"/>
    </source>
</evidence>
<sequence>MQVLLLCGLAGALGALSRLGISRLVQRLAGTNLPLATAAVNLLGCFLFGLLWGLLNDRFAASAGVKTVVFTGFLGALTTFSTYAYENVGLMAEGRLTTALLNVLGQNILGFALVALGLTLARN</sequence>
<dbReference type="Pfam" id="PF02537">
    <property type="entry name" value="CRCB"/>
    <property type="match status" value="1"/>
</dbReference>
<dbReference type="GO" id="GO:0062054">
    <property type="term" value="F:fluoride channel activity"/>
    <property type="evidence" value="ECO:0007669"/>
    <property type="project" value="UniProtKB-UniRule"/>
</dbReference>
<dbReference type="HOGENOM" id="CLU_114342_3_0_7"/>
<keyword evidence="2 11" id="KW-1003">Cell membrane</keyword>
<evidence type="ECO:0000256" key="5">
    <source>
        <dbReference type="ARBA" id="ARBA00022989"/>
    </source>
</evidence>
<dbReference type="GO" id="GO:0005886">
    <property type="term" value="C:plasma membrane"/>
    <property type="evidence" value="ECO:0007669"/>
    <property type="project" value="UniProtKB-SubCell"/>
</dbReference>
<evidence type="ECO:0000256" key="4">
    <source>
        <dbReference type="ARBA" id="ARBA00022692"/>
    </source>
</evidence>
<dbReference type="eggNOG" id="COG0239">
    <property type="taxonomic scope" value="Bacteria"/>
</dbReference>
<dbReference type="STRING" id="1121448.DGI_3472"/>
<dbReference type="NCBIfam" id="TIGR00494">
    <property type="entry name" value="crcB"/>
    <property type="match status" value="1"/>
</dbReference>
<dbReference type="KEGG" id="dgg:DGI_3472"/>